<gene>
    <name evidence="1" type="primary">tssF</name>
    <name evidence="1" type="ORF">EH244_11885</name>
</gene>
<dbReference type="PANTHER" id="PTHR35370">
    <property type="entry name" value="CYTOPLASMIC PROTEIN-RELATED-RELATED"/>
    <property type="match status" value="1"/>
</dbReference>
<reference evidence="1 2" key="1">
    <citation type="submission" date="2018-11" db="EMBL/GenBank/DDBJ databases">
        <title>The genome of Variovorax sp T529.</title>
        <authorList>
            <person name="Gao J."/>
        </authorList>
    </citation>
    <scope>NUCLEOTIDE SEQUENCE [LARGE SCALE GENOMIC DNA]</scope>
    <source>
        <strain evidence="1 2">T529</strain>
    </source>
</reference>
<dbReference type="Proteomes" id="UP000271590">
    <property type="component" value="Unassembled WGS sequence"/>
</dbReference>
<dbReference type="InterPro" id="IPR010272">
    <property type="entry name" value="T6SS_TssF"/>
</dbReference>
<dbReference type="Pfam" id="PF05947">
    <property type="entry name" value="T6SS_TssF"/>
    <property type="match status" value="1"/>
</dbReference>
<dbReference type="EMBL" id="RQXU01000005">
    <property type="protein sequence ID" value="RRH89235.1"/>
    <property type="molecule type" value="Genomic_DNA"/>
</dbReference>
<dbReference type="RefSeq" id="WP_124958598.1">
    <property type="nucleotide sequence ID" value="NZ_RQXU01000005.1"/>
</dbReference>
<protein>
    <submittedName>
        <fullName evidence="1">Type VI secretion system baseplate subunit TssF</fullName>
    </submittedName>
</protein>
<name>A0A3P3ESA7_9BURK</name>
<organism evidence="1 2">
    <name type="scientific">Variovorax beijingensis</name>
    <dbReference type="NCBI Taxonomy" id="2496117"/>
    <lineage>
        <taxon>Bacteria</taxon>
        <taxon>Pseudomonadati</taxon>
        <taxon>Pseudomonadota</taxon>
        <taxon>Betaproteobacteria</taxon>
        <taxon>Burkholderiales</taxon>
        <taxon>Comamonadaceae</taxon>
        <taxon>Variovorax</taxon>
    </lineage>
</organism>
<evidence type="ECO:0000313" key="2">
    <source>
        <dbReference type="Proteomes" id="UP000271590"/>
    </source>
</evidence>
<sequence length="630" mass="69718">MDPRLLNLYEQELRYFRESSSEFARAFPKIAHRLGIEGQEVADPYVERLIEATAFLSARVNLKLDAEYPRFTGHLLDIVYPNFLAPTPAMAVVSFSPDLDDANLATGPKLPRGAGLRARQAVGQNTHCEFRTSSALRIWPIEIQRAQYFTYAPDLPLATHPQSRAIRGGLRITLHATAGLNFSQIQLDDLVLHLGGAEDVAWQLQECALGQPIGVMVRPLSPTGALQGAAQSLPVTAIQPVGFEDDEALLPVTATGFSGFRLLQEYFAFPQRFQFLRIAGLQPVLAAMPVAEVELVLLFSRGDAALEKLVSADNVQLHCVPVVNLFNKRLDRVPLTEGVSQFHLVPDRTRPQDFEVHTVTEVIGHGAPGADAAAAEQVFRPFYSAFHGTRHSHPAYFTTTREPRMLSVRQRTEGHRSSHIGSEVYMQIVDPQQAPYAATLRQLAVAALCTNRDLPLLMPLGRDNDFDCVDSFPVQRVRMVRGPSRPVSPVVSQGLGWRVVDHLALNYLSISDSTPEQGAAALRETLMLYATHADEMRQGQVRGLLSVRAKPVARRLPLKGPIAFGRGLEVTLEVDKDAFHGHSVFLFGAVMARFLARHVEVNHFVETVLRVAGKGETMRWRPLCGTRQIL</sequence>
<dbReference type="PIRSF" id="PIRSF028304">
    <property type="entry name" value="UCP028304"/>
    <property type="match status" value="1"/>
</dbReference>
<evidence type="ECO:0000313" key="1">
    <source>
        <dbReference type="EMBL" id="RRH89235.1"/>
    </source>
</evidence>
<dbReference type="NCBIfam" id="TIGR03359">
    <property type="entry name" value="VI_chp_6"/>
    <property type="match status" value="1"/>
</dbReference>
<dbReference type="PANTHER" id="PTHR35370:SF1">
    <property type="entry name" value="TYPE VI SECRETION SYSTEM COMPONENT TSSF1"/>
    <property type="match status" value="1"/>
</dbReference>
<dbReference type="AlphaFoldDB" id="A0A3P3ESA7"/>
<proteinExistence type="predicted"/>
<comment type="caution">
    <text evidence="1">The sequence shown here is derived from an EMBL/GenBank/DDBJ whole genome shotgun (WGS) entry which is preliminary data.</text>
</comment>
<accession>A0A3P3ESA7</accession>